<evidence type="ECO:0000259" key="4">
    <source>
        <dbReference type="PROSITE" id="PS01124"/>
    </source>
</evidence>
<name>A0A1H3ITD7_9RHOB</name>
<dbReference type="RefSeq" id="WP_245724370.1">
    <property type="nucleotide sequence ID" value="NZ_FNPR01000001.1"/>
</dbReference>
<gene>
    <name evidence="5" type="ORF">SAMN05444486_1011265</name>
</gene>
<dbReference type="PROSITE" id="PS01124">
    <property type="entry name" value="HTH_ARAC_FAMILY_2"/>
    <property type="match status" value="1"/>
</dbReference>
<dbReference type="InterPro" id="IPR029062">
    <property type="entry name" value="Class_I_gatase-like"/>
</dbReference>
<evidence type="ECO:0000313" key="5">
    <source>
        <dbReference type="EMBL" id="SDY31033.1"/>
    </source>
</evidence>
<evidence type="ECO:0000313" key="6">
    <source>
        <dbReference type="Proteomes" id="UP000199026"/>
    </source>
</evidence>
<dbReference type="PANTHER" id="PTHR46796:SF7">
    <property type="entry name" value="ARAC FAMILY TRANSCRIPTIONAL REGULATOR"/>
    <property type="match status" value="1"/>
</dbReference>
<keyword evidence="6" id="KW-1185">Reference proteome</keyword>
<dbReference type="SMART" id="SM00342">
    <property type="entry name" value="HTH_ARAC"/>
    <property type="match status" value="1"/>
</dbReference>
<dbReference type="InterPro" id="IPR018060">
    <property type="entry name" value="HTH_AraC"/>
</dbReference>
<dbReference type="InterPro" id="IPR009057">
    <property type="entry name" value="Homeodomain-like_sf"/>
</dbReference>
<keyword evidence="2" id="KW-0238">DNA-binding</keyword>
<reference evidence="5 6" key="1">
    <citation type="submission" date="2016-10" db="EMBL/GenBank/DDBJ databases">
        <authorList>
            <person name="de Groot N.N."/>
        </authorList>
    </citation>
    <scope>NUCLEOTIDE SEQUENCE [LARGE SCALE GENOMIC DNA]</scope>
    <source>
        <strain evidence="5 6">DSM 24677</strain>
    </source>
</reference>
<dbReference type="AlphaFoldDB" id="A0A1H3ITD7"/>
<evidence type="ECO:0000256" key="1">
    <source>
        <dbReference type="ARBA" id="ARBA00023015"/>
    </source>
</evidence>
<keyword evidence="1" id="KW-0805">Transcription regulation</keyword>
<dbReference type="EMBL" id="FNPR01000001">
    <property type="protein sequence ID" value="SDY31033.1"/>
    <property type="molecule type" value="Genomic_DNA"/>
</dbReference>
<dbReference type="Gene3D" id="3.40.50.880">
    <property type="match status" value="1"/>
</dbReference>
<proteinExistence type="predicted"/>
<dbReference type="SUPFAM" id="SSF52317">
    <property type="entry name" value="Class I glutamine amidotransferase-like"/>
    <property type="match status" value="1"/>
</dbReference>
<protein>
    <submittedName>
        <fullName evidence="5">Transcriptional regulator, AraC family</fullName>
    </submittedName>
</protein>
<evidence type="ECO:0000256" key="3">
    <source>
        <dbReference type="ARBA" id="ARBA00023163"/>
    </source>
</evidence>
<sequence>MPIKASTSDLPVEDKVPTEKHPVRRSIEIYVGRGFCEFETAAIAQALSCANEMLGEVMFSWHYVSETPGLLNGKCGMIVRAEPVVQDHELADMLFVVGGRSGREASWLPRLHQMRRLGRSVALLSDAATAYITRTKSPVGKVTTHWHDALSLKETGHHPKLTNSLSEISAGITTAAGSGATMELVIAHIAPYLCPADVAELGNRLMLHVLRSPQSEQPNDIARMPALSDGRLKRAVEIMESSLDQPLNVYEIAQEACVSTRFLERIFKEVFDQTPARFYKQLRTKKARALIEETQLGMVEIAVATGFSSITSLNKAIKKQYGASSKKTRSKR</sequence>
<dbReference type="Gene3D" id="1.10.10.60">
    <property type="entry name" value="Homeodomain-like"/>
    <property type="match status" value="1"/>
</dbReference>
<evidence type="ECO:0000256" key="2">
    <source>
        <dbReference type="ARBA" id="ARBA00023125"/>
    </source>
</evidence>
<accession>A0A1H3ITD7</accession>
<dbReference type="PANTHER" id="PTHR46796">
    <property type="entry name" value="HTH-TYPE TRANSCRIPTIONAL ACTIVATOR RHAS-RELATED"/>
    <property type="match status" value="1"/>
</dbReference>
<dbReference type="Pfam" id="PF12833">
    <property type="entry name" value="HTH_18"/>
    <property type="match status" value="1"/>
</dbReference>
<dbReference type="SUPFAM" id="SSF46689">
    <property type="entry name" value="Homeodomain-like"/>
    <property type="match status" value="2"/>
</dbReference>
<feature type="domain" description="HTH araC/xylS-type" evidence="4">
    <location>
        <begin position="233"/>
        <end position="331"/>
    </location>
</feature>
<keyword evidence="3" id="KW-0804">Transcription</keyword>
<dbReference type="GeneID" id="78124037"/>
<dbReference type="Proteomes" id="UP000199026">
    <property type="component" value="Unassembled WGS sequence"/>
</dbReference>
<organism evidence="5 6">
    <name type="scientific">Lentibacter algarum</name>
    <dbReference type="NCBI Taxonomy" id="576131"/>
    <lineage>
        <taxon>Bacteria</taxon>
        <taxon>Pseudomonadati</taxon>
        <taxon>Pseudomonadota</taxon>
        <taxon>Alphaproteobacteria</taxon>
        <taxon>Rhodobacterales</taxon>
        <taxon>Roseobacteraceae</taxon>
        <taxon>Lentibacter</taxon>
    </lineage>
</organism>
<dbReference type="GO" id="GO:0043565">
    <property type="term" value="F:sequence-specific DNA binding"/>
    <property type="evidence" value="ECO:0007669"/>
    <property type="project" value="InterPro"/>
</dbReference>
<dbReference type="STRING" id="576131.SAMN05444486_1011265"/>
<dbReference type="GO" id="GO:0003700">
    <property type="term" value="F:DNA-binding transcription factor activity"/>
    <property type="evidence" value="ECO:0007669"/>
    <property type="project" value="InterPro"/>
</dbReference>
<dbReference type="InterPro" id="IPR050204">
    <property type="entry name" value="AraC_XylS_family_regulators"/>
</dbReference>